<proteinExistence type="predicted"/>
<keyword evidence="3" id="KW-1185">Reference proteome</keyword>
<keyword evidence="1" id="KW-0472">Membrane</keyword>
<dbReference type="RefSeq" id="WP_294521848.1">
    <property type="nucleotide sequence ID" value="NZ_JBBMFK010000020.1"/>
</dbReference>
<dbReference type="EMBL" id="JBBMFK010000020">
    <property type="protein sequence ID" value="MEQ2444176.1"/>
    <property type="molecule type" value="Genomic_DNA"/>
</dbReference>
<keyword evidence="1" id="KW-1133">Transmembrane helix</keyword>
<evidence type="ECO:0000256" key="1">
    <source>
        <dbReference type="SAM" id="Phobius"/>
    </source>
</evidence>
<comment type="caution">
    <text evidence="2">The sequence shown here is derived from an EMBL/GenBank/DDBJ whole genome shotgun (WGS) entry which is preliminary data.</text>
</comment>
<accession>A0ABV1ECN6</accession>
<keyword evidence="1" id="KW-0812">Transmembrane</keyword>
<evidence type="ECO:0000313" key="3">
    <source>
        <dbReference type="Proteomes" id="UP001464378"/>
    </source>
</evidence>
<protein>
    <submittedName>
        <fullName evidence="2">SHOCT domain-containing protein</fullName>
    </submittedName>
</protein>
<gene>
    <name evidence="2" type="ORF">WMO64_11950</name>
</gene>
<sequence length="136" mass="15305">MNHRRRRRMTIRPSKSMITFSRVFGGIFAAVALGFLYIGVTELLPNTGPFGLIWTVMSLGFVGIGVYGACNKKGMYFSYEWNIDEESEGDASAPSAEGPAAHSAEARLAELQRLYDQHLITAREFEEKRQEILRDL</sequence>
<name>A0ABV1ECN6_9FIRM</name>
<dbReference type="Proteomes" id="UP001464378">
    <property type="component" value="Unassembled WGS sequence"/>
</dbReference>
<feature type="transmembrane region" description="Helical" evidence="1">
    <location>
        <begin position="52"/>
        <end position="70"/>
    </location>
</feature>
<reference evidence="2 3" key="1">
    <citation type="submission" date="2024-03" db="EMBL/GenBank/DDBJ databases">
        <title>Human intestinal bacterial collection.</title>
        <authorList>
            <person name="Pauvert C."/>
            <person name="Hitch T.C.A."/>
            <person name="Clavel T."/>
        </authorList>
    </citation>
    <scope>NUCLEOTIDE SEQUENCE [LARGE SCALE GENOMIC DNA]</scope>
    <source>
        <strain evidence="2 3">CLA-AP-H29</strain>
    </source>
</reference>
<evidence type="ECO:0000313" key="2">
    <source>
        <dbReference type="EMBL" id="MEQ2444176.1"/>
    </source>
</evidence>
<feature type="transmembrane region" description="Helical" evidence="1">
    <location>
        <begin position="20"/>
        <end position="40"/>
    </location>
</feature>
<organism evidence="2 3">
    <name type="scientific">Pseudoflavonifractor intestinihominis</name>
    <dbReference type="NCBI Taxonomy" id="3133171"/>
    <lineage>
        <taxon>Bacteria</taxon>
        <taxon>Bacillati</taxon>
        <taxon>Bacillota</taxon>
        <taxon>Clostridia</taxon>
        <taxon>Eubacteriales</taxon>
        <taxon>Oscillospiraceae</taxon>
        <taxon>Pseudoflavonifractor</taxon>
    </lineage>
</organism>